<proteinExistence type="predicted"/>
<accession>A0A151WHJ9</accession>
<reference evidence="1 2" key="1">
    <citation type="submission" date="2015-09" db="EMBL/GenBank/DDBJ databases">
        <title>Trachymyrmex zeteki WGS genome.</title>
        <authorList>
            <person name="Nygaard S."/>
            <person name="Hu H."/>
            <person name="Boomsma J."/>
            <person name="Zhang G."/>
        </authorList>
    </citation>
    <scope>NUCLEOTIDE SEQUENCE [LARGE SCALE GENOMIC DNA]</scope>
    <source>
        <strain evidence="1">Tzet28-1</strain>
        <tissue evidence="1">Whole body</tissue>
    </source>
</reference>
<organism evidence="1 2">
    <name type="scientific">Mycetomoellerius zeteki</name>
    <dbReference type="NCBI Taxonomy" id="64791"/>
    <lineage>
        <taxon>Eukaryota</taxon>
        <taxon>Metazoa</taxon>
        <taxon>Ecdysozoa</taxon>
        <taxon>Arthropoda</taxon>
        <taxon>Hexapoda</taxon>
        <taxon>Insecta</taxon>
        <taxon>Pterygota</taxon>
        <taxon>Neoptera</taxon>
        <taxon>Endopterygota</taxon>
        <taxon>Hymenoptera</taxon>
        <taxon>Apocrita</taxon>
        <taxon>Aculeata</taxon>
        <taxon>Formicoidea</taxon>
        <taxon>Formicidae</taxon>
        <taxon>Myrmicinae</taxon>
        <taxon>Mycetomoellerius</taxon>
    </lineage>
</organism>
<evidence type="ECO:0000313" key="2">
    <source>
        <dbReference type="Proteomes" id="UP000075809"/>
    </source>
</evidence>
<keyword evidence="2" id="KW-1185">Reference proteome</keyword>
<dbReference type="AlphaFoldDB" id="A0A151WHJ9"/>
<sequence length="303" mass="35234">MDTNVKEKTDNIDNTNNSVELSHEEKVKRAEIKLVSFFVEHDIDFGAADNLVSLLKDICTDSKIVQDLSSGKVKCTENIVEDVIPKHENEEIMDIGLAYDKFSFFSSALVGSNSFMQQLKQEVLGLITLNFLFRCEYNEEYILNLENIYLGSECEYFIKSLPLPDRLEIKLTGLKFYKEATQELLQRLPYKDPLFEYLTFSEPEIALYDAGRIKFRDLIYITTIIEHNIDITKLAYEWRILPSIFDEQQKQKLASLEIDKMWSKIVECKNFNEEKVFPNLELLVEVVLSFPHSNAETEQHLSK</sequence>
<protein>
    <submittedName>
        <fullName evidence="1">Uncharacterized protein</fullName>
    </submittedName>
</protein>
<name>A0A151WHJ9_9HYME</name>
<dbReference type="EMBL" id="KQ983115">
    <property type="protein sequence ID" value="KYQ47287.1"/>
    <property type="molecule type" value="Genomic_DNA"/>
</dbReference>
<dbReference type="Proteomes" id="UP000075809">
    <property type="component" value="Unassembled WGS sequence"/>
</dbReference>
<evidence type="ECO:0000313" key="1">
    <source>
        <dbReference type="EMBL" id="KYQ47287.1"/>
    </source>
</evidence>
<gene>
    <name evidence="1" type="ORF">ALC60_13687</name>
</gene>